<dbReference type="AlphaFoldDB" id="A0A7J7GVC8"/>
<accession>A0A7J7GVC8</accession>
<comment type="caution">
    <text evidence="1">The sequence shown here is derived from an EMBL/GenBank/DDBJ whole genome shotgun (WGS) entry which is preliminary data.</text>
</comment>
<sequence length="88" mass="10343">MSMFDRVYLSSLFFILRIYFRLFRLLLIVKSIDEAATILLPQTPDKMRELVELTFCMPPKFLPSCVLTDFIRVRSSKLYAPHTQTHTA</sequence>
<proteinExistence type="predicted"/>
<protein>
    <submittedName>
        <fullName evidence="1">Uncharacterized protein</fullName>
    </submittedName>
</protein>
<evidence type="ECO:0000313" key="2">
    <source>
        <dbReference type="Proteomes" id="UP000593564"/>
    </source>
</evidence>
<evidence type="ECO:0000313" key="1">
    <source>
        <dbReference type="EMBL" id="KAF5943394.1"/>
    </source>
</evidence>
<dbReference type="EMBL" id="JACBKZ010000008">
    <property type="protein sequence ID" value="KAF5943394.1"/>
    <property type="molecule type" value="Genomic_DNA"/>
</dbReference>
<organism evidence="1 2">
    <name type="scientific">Camellia sinensis</name>
    <name type="common">Tea plant</name>
    <name type="synonym">Thea sinensis</name>
    <dbReference type="NCBI Taxonomy" id="4442"/>
    <lineage>
        <taxon>Eukaryota</taxon>
        <taxon>Viridiplantae</taxon>
        <taxon>Streptophyta</taxon>
        <taxon>Embryophyta</taxon>
        <taxon>Tracheophyta</taxon>
        <taxon>Spermatophyta</taxon>
        <taxon>Magnoliopsida</taxon>
        <taxon>eudicotyledons</taxon>
        <taxon>Gunneridae</taxon>
        <taxon>Pentapetalae</taxon>
        <taxon>asterids</taxon>
        <taxon>Ericales</taxon>
        <taxon>Theaceae</taxon>
        <taxon>Camellia</taxon>
    </lineage>
</organism>
<name>A0A7J7GVC8_CAMSI</name>
<reference evidence="1 2" key="2">
    <citation type="submission" date="2020-07" db="EMBL/GenBank/DDBJ databases">
        <title>Genome assembly of wild tea tree DASZ reveals pedigree and selection history of tea varieties.</title>
        <authorList>
            <person name="Zhang W."/>
        </authorList>
    </citation>
    <scope>NUCLEOTIDE SEQUENCE [LARGE SCALE GENOMIC DNA]</scope>
    <source>
        <strain evidence="2">cv. G240</strain>
        <tissue evidence="1">Leaf</tissue>
    </source>
</reference>
<reference evidence="2" key="1">
    <citation type="journal article" date="2020" name="Nat. Commun.">
        <title>Genome assembly of wild tea tree DASZ reveals pedigree and selection history of tea varieties.</title>
        <authorList>
            <person name="Zhang W."/>
            <person name="Zhang Y."/>
            <person name="Qiu H."/>
            <person name="Guo Y."/>
            <person name="Wan H."/>
            <person name="Zhang X."/>
            <person name="Scossa F."/>
            <person name="Alseekh S."/>
            <person name="Zhang Q."/>
            <person name="Wang P."/>
            <person name="Xu L."/>
            <person name="Schmidt M.H."/>
            <person name="Jia X."/>
            <person name="Li D."/>
            <person name="Zhu A."/>
            <person name="Guo F."/>
            <person name="Chen W."/>
            <person name="Ni D."/>
            <person name="Usadel B."/>
            <person name="Fernie A.R."/>
            <person name="Wen W."/>
        </authorList>
    </citation>
    <scope>NUCLEOTIDE SEQUENCE [LARGE SCALE GENOMIC DNA]</scope>
    <source>
        <strain evidence="2">cv. G240</strain>
    </source>
</reference>
<dbReference type="Proteomes" id="UP000593564">
    <property type="component" value="Unassembled WGS sequence"/>
</dbReference>
<gene>
    <name evidence="1" type="ORF">HYC85_017471</name>
</gene>
<keyword evidence="2" id="KW-1185">Reference proteome</keyword>